<sequence>MIVTSFHGMSRSGNHVIIHWTGYSRQGLYLNDMLRRRRYALERGADLPPARFTPSVLQALSRRSLRKLFLDLPRLARGRIVVSLEDWPLDRPVFATRPRRQHEILILRDAPCLLASRVRARMWDAGGSAARSPSEAVAQWAARWKQHAREFLGETRHLPGHCGILYDRWIADPAYRAALAERLGIVPDEAALSIVPPQGGGSSFEGMAPLGADAVTRRLSRFDMLSEEEKALCAPVLADPEIAALRTRLFHRAP</sequence>
<evidence type="ECO:0008006" key="3">
    <source>
        <dbReference type="Google" id="ProtNLM"/>
    </source>
</evidence>
<name>A0A7W9CUQ7_9HYPH</name>
<gene>
    <name evidence="1" type="ORF">GGQ63_001096</name>
</gene>
<comment type="caution">
    <text evidence="1">The sequence shown here is derived from an EMBL/GenBank/DDBJ whole genome shotgun (WGS) entry which is preliminary data.</text>
</comment>
<evidence type="ECO:0000313" key="2">
    <source>
        <dbReference type="Proteomes" id="UP000523821"/>
    </source>
</evidence>
<proteinExistence type="predicted"/>
<dbReference type="EMBL" id="JACHOO010000002">
    <property type="protein sequence ID" value="MBB5752044.1"/>
    <property type="molecule type" value="Genomic_DNA"/>
</dbReference>
<dbReference type="Proteomes" id="UP000523821">
    <property type="component" value="Unassembled WGS sequence"/>
</dbReference>
<evidence type="ECO:0000313" key="1">
    <source>
        <dbReference type="EMBL" id="MBB5752044.1"/>
    </source>
</evidence>
<keyword evidence="2" id="KW-1185">Reference proteome</keyword>
<reference evidence="1 2" key="1">
    <citation type="submission" date="2020-08" db="EMBL/GenBank/DDBJ databases">
        <title>Genomic Encyclopedia of Type Strains, Phase IV (KMG-IV): sequencing the most valuable type-strain genomes for metagenomic binning, comparative biology and taxonomic classification.</title>
        <authorList>
            <person name="Goeker M."/>
        </authorList>
    </citation>
    <scope>NUCLEOTIDE SEQUENCE [LARGE SCALE GENOMIC DNA]</scope>
    <source>
        <strain evidence="1 2">DSM 16268</strain>
    </source>
</reference>
<dbReference type="RefSeq" id="WP_183853345.1">
    <property type="nucleotide sequence ID" value="NZ_JACHOO010000002.1"/>
</dbReference>
<protein>
    <recommendedName>
        <fullName evidence="3">Sulfotransferase domain-containing protein</fullName>
    </recommendedName>
</protein>
<accession>A0A7W9CUQ7</accession>
<dbReference type="AlphaFoldDB" id="A0A7W9CUQ7"/>
<organism evidence="1 2">
    <name type="scientific">Prosthecomicrobium pneumaticum</name>
    <dbReference type="NCBI Taxonomy" id="81895"/>
    <lineage>
        <taxon>Bacteria</taxon>
        <taxon>Pseudomonadati</taxon>
        <taxon>Pseudomonadota</taxon>
        <taxon>Alphaproteobacteria</taxon>
        <taxon>Hyphomicrobiales</taxon>
        <taxon>Kaistiaceae</taxon>
        <taxon>Prosthecomicrobium</taxon>
    </lineage>
</organism>